<dbReference type="AlphaFoldDB" id="A0A7E4VMK6"/>
<keyword evidence="3" id="KW-1185">Reference proteome</keyword>
<sequence>MVHQLVVVALVLVTVFVASGVYAQDYLSECVNAYESIIKSDCDYHGHACFNDETREEFGHNPSAATIRIALESCETALNPAVLKERYCCADDECFKQCKSRRARKSLRPHRVQRDSASKTE</sequence>
<evidence type="ECO:0000256" key="2">
    <source>
        <dbReference type="SAM" id="SignalP"/>
    </source>
</evidence>
<feature type="signal peptide" evidence="2">
    <location>
        <begin position="1"/>
        <end position="23"/>
    </location>
</feature>
<dbReference type="WBParaSite" id="Pan_g22635.t1">
    <property type="protein sequence ID" value="Pan_g22635.t1"/>
    <property type="gene ID" value="Pan_g22635"/>
</dbReference>
<dbReference type="Proteomes" id="UP000492821">
    <property type="component" value="Unassembled WGS sequence"/>
</dbReference>
<feature type="region of interest" description="Disordered" evidence="1">
    <location>
        <begin position="102"/>
        <end position="121"/>
    </location>
</feature>
<keyword evidence="2" id="KW-0732">Signal</keyword>
<feature type="chain" id="PRO_5028910290" evidence="2">
    <location>
        <begin position="24"/>
        <end position="121"/>
    </location>
</feature>
<accession>A0A7E4VMK6</accession>
<evidence type="ECO:0000313" key="3">
    <source>
        <dbReference type="Proteomes" id="UP000492821"/>
    </source>
</evidence>
<feature type="compositionally biased region" description="Basic residues" evidence="1">
    <location>
        <begin position="102"/>
        <end position="111"/>
    </location>
</feature>
<reference evidence="4" key="2">
    <citation type="submission" date="2020-10" db="UniProtKB">
        <authorList>
            <consortium name="WormBaseParasite"/>
        </authorList>
    </citation>
    <scope>IDENTIFICATION</scope>
</reference>
<feature type="compositionally biased region" description="Basic and acidic residues" evidence="1">
    <location>
        <begin position="112"/>
        <end position="121"/>
    </location>
</feature>
<organism evidence="3 4">
    <name type="scientific">Panagrellus redivivus</name>
    <name type="common">Microworm</name>
    <dbReference type="NCBI Taxonomy" id="6233"/>
    <lineage>
        <taxon>Eukaryota</taxon>
        <taxon>Metazoa</taxon>
        <taxon>Ecdysozoa</taxon>
        <taxon>Nematoda</taxon>
        <taxon>Chromadorea</taxon>
        <taxon>Rhabditida</taxon>
        <taxon>Tylenchina</taxon>
        <taxon>Panagrolaimomorpha</taxon>
        <taxon>Panagrolaimoidea</taxon>
        <taxon>Panagrolaimidae</taxon>
        <taxon>Panagrellus</taxon>
    </lineage>
</organism>
<evidence type="ECO:0000313" key="4">
    <source>
        <dbReference type="WBParaSite" id="Pan_g22635.t1"/>
    </source>
</evidence>
<protein>
    <submittedName>
        <fullName evidence="4">Conserved secreted protein</fullName>
    </submittedName>
</protein>
<proteinExistence type="predicted"/>
<name>A0A7E4VMK6_PANRE</name>
<evidence type="ECO:0000256" key="1">
    <source>
        <dbReference type="SAM" id="MobiDB-lite"/>
    </source>
</evidence>
<reference evidence="3" key="1">
    <citation type="journal article" date="2013" name="Genetics">
        <title>The draft genome and transcriptome of Panagrellus redivivus are shaped by the harsh demands of a free-living lifestyle.</title>
        <authorList>
            <person name="Srinivasan J."/>
            <person name="Dillman A.R."/>
            <person name="Macchietto M.G."/>
            <person name="Heikkinen L."/>
            <person name="Lakso M."/>
            <person name="Fracchia K.M."/>
            <person name="Antoshechkin I."/>
            <person name="Mortazavi A."/>
            <person name="Wong G."/>
            <person name="Sternberg P.W."/>
        </authorList>
    </citation>
    <scope>NUCLEOTIDE SEQUENCE [LARGE SCALE GENOMIC DNA]</scope>
    <source>
        <strain evidence="3">MT8872</strain>
    </source>
</reference>